<gene>
    <name evidence="1" type="ORF">C2G38_2229891</name>
</gene>
<evidence type="ECO:0000313" key="1">
    <source>
        <dbReference type="EMBL" id="RIB01717.1"/>
    </source>
</evidence>
<comment type="caution">
    <text evidence="1">The sequence shown here is derived from an EMBL/GenBank/DDBJ whole genome shotgun (WGS) entry which is preliminary data.</text>
</comment>
<evidence type="ECO:0000313" key="2">
    <source>
        <dbReference type="Proteomes" id="UP000266673"/>
    </source>
</evidence>
<evidence type="ECO:0008006" key="3">
    <source>
        <dbReference type="Google" id="ProtNLM"/>
    </source>
</evidence>
<name>A0A397TY31_9GLOM</name>
<proteinExistence type="predicted"/>
<accession>A0A397TY31</accession>
<keyword evidence="2" id="KW-1185">Reference proteome</keyword>
<organism evidence="1 2">
    <name type="scientific">Gigaspora rosea</name>
    <dbReference type="NCBI Taxonomy" id="44941"/>
    <lineage>
        <taxon>Eukaryota</taxon>
        <taxon>Fungi</taxon>
        <taxon>Fungi incertae sedis</taxon>
        <taxon>Mucoromycota</taxon>
        <taxon>Glomeromycotina</taxon>
        <taxon>Glomeromycetes</taxon>
        <taxon>Diversisporales</taxon>
        <taxon>Gigasporaceae</taxon>
        <taxon>Gigaspora</taxon>
    </lineage>
</organism>
<sequence>MLVFNSAFSADPIKFNQCTIDSSEPIHPIEITVSPDPPVSVGNVFTISGNFSFGFPNDEFDFDTIRPNGQSLGFNCDTMDQCNLESDSFTANITFNLADLAITSGQNNLTVSVKRYDDEKKTFQVLGCLNAIINAPPPSERGM</sequence>
<reference evidence="1 2" key="1">
    <citation type="submission" date="2018-06" db="EMBL/GenBank/DDBJ databases">
        <title>Comparative genomics reveals the genomic features of Rhizophagus irregularis, R. cerebriforme, R. diaphanum and Gigaspora rosea, and their symbiotic lifestyle signature.</title>
        <authorList>
            <person name="Morin E."/>
            <person name="San Clemente H."/>
            <person name="Chen E.C.H."/>
            <person name="De La Providencia I."/>
            <person name="Hainaut M."/>
            <person name="Kuo A."/>
            <person name="Kohler A."/>
            <person name="Murat C."/>
            <person name="Tang N."/>
            <person name="Roy S."/>
            <person name="Loubradou J."/>
            <person name="Henrissat B."/>
            <person name="Grigoriev I.V."/>
            <person name="Corradi N."/>
            <person name="Roux C."/>
            <person name="Martin F.M."/>
        </authorList>
    </citation>
    <scope>NUCLEOTIDE SEQUENCE [LARGE SCALE GENOMIC DNA]</scope>
    <source>
        <strain evidence="1 2">DAOM 194757</strain>
    </source>
</reference>
<protein>
    <recommendedName>
        <fullName evidence="3">MD-2-related lipid-recognition domain-containing protein</fullName>
    </recommendedName>
</protein>
<dbReference type="AlphaFoldDB" id="A0A397TY31"/>
<dbReference type="EMBL" id="QKWP01002970">
    <property type="protein sequence ID" value="RIB01717.1"/>
    <property type="molecule type" value="Genomic_DNA"/>
</dbReference>
<dbReference type="Proteomes" id="UP000266673">
    <property type="component" value="Unassembled WGS sequence"/>
</dbReference>